<dbReference type="Proteomes" id="UP000078561">
    <property type="component" value="Unassembled WGS sequence"/>
</dbReference>
<reference evidence="2" key="1">
    <citation type="submission" date="2016-04" db="EMBL/GenBank/DDBJ databases">
        <authorList>
            <person name="Evans L.H."/>
            <person name="Alamgir A."/>
            <person name="Owens N."/>
            <person name="Weber N.D."/>
            <person name="Virtaneva K."/>
            <person name="Barbian K."/>
            <person name="Babar A."/>
            <person name="Rosenke K."/>
        </authorList>
    </citation>
    <scope>NUCLEOTIDE SEQUENCE [LARGE SCALE GENOMIC DNA]</scope>
    <source>
        <strain evidence="2">CBS 101.48</strain>
    </source>
</reference>
<keyword evidence="1" id="KW-0472">Membrane</keyword>
<dbReference type="OrthoDB" id="2360307at2759"/>
<dbReference type="EMBL" id="LT553674">
    <property type="protein sequence ID" value="SAM02107.1"/>
    <property type="molecule type" value="Genomic_DNA"/>
</dbReference>
<feature type="transmembrane region" description="Helical" evidence="1">
    <location>
        <begin position="33"/>
        <end position="51"/>
    </location>
</feature>
<gene>
    <name evidence="2" type="primary">ABSGL_07870.1 scaffold 9181</name>
</gene>
<dbReference type="AlphaFoldDB" id="A0A168PBR9"/>
<keyword evidence="3" id="KW-1185">Reference proteome</keyword>
<proteinExistence type="predicted"/>
<evidence type="ECO:0000313" key="2">
    <source>
        <dbReference type="EMBL" id="SAM02107.1"/>
    </source>
</evidence>
<accession>A0A168PBR9</accession>
<evidence type="ECO:0000313" key="3">
    <source>
        <dbReference type="Proteomes" id="UP000078561"/>
    </source>
</evidence>
<dbReference type="OMA" id="DFCEKAA"/>
<protein>
    <submittedName>
        <fullName evidence="2">Uncharacterized protein</fullName>
    </submittedName>
</protein>
<name>A0A168PBR9_ABSGL</name>
<sequence length="279" mass="30056">MTDSTTISLLPYNQTIFIFHTSLPLPTIMQLKLFSVLFFVLGLCAYTTWALPYSIQELTERDGSVAFAEHLSQDLAKRTRYPVKGDADLAAKIMVAVKAKVKADIVAKISASVSEKIKASLDIKVKALLGIVSIGDAKITARQSAALKKVQAKVEASIQASLETQVYASIEADLLKVLKKHKKCSEADLLKILIDLEAKLIAALKVKLPSICAGLKATVQASVEACIKDLQIHIPLLLTIKISSTFKLDVAIKACVDLAVKVCADLNAKVCAKAILNAL</sequence>
<keyword evidence="1" id="KW-1133">Transmembrane helix</keyword>
<evidence type="ECO:0000256" key="1">
    <source>
        <dbReference type="SAM" id="Phobius"/>
    </source>
</evidence>
<keyword evidence="1" id="KW-0812">Transmembrane</keyword>
<dbReference type="InParanoid" id="A0A168PBR9"/>
<organism evidence="2">
    <name type="scientific">Absidia glauca</name>
    <name type="common">Pin mould</name>
    <dbReference type="NCBI Taxonomy" id="4829"/>
    <lineage>
        <taxon>Eukaryota</taxon>
        <taxon>Fungi</taxon>
        <taxon>Fungi incertae sedis</taxon>
        <taxon>Mucoromycota</taxon>
        <taxon>Mucoromycotina</taxon>
        <taxon>Mucoromycetes</taxon>
        <taxon>Mucorales</taxon>
        <taxon>Cunninghamellaceae</taxon>
        <taxon>Absidia</taxon>
    </lineage>
</organism>
<dbReference type="STRING" id="4829.A0A168PBR9"/>